<dbReference type="PANTHER" id="PTHR28283:SF1">
    <property type="entry name" value="3',5'-CYCLIC-NUCLEOTIDE PHOSPHODIESTERASE 1"/>
    <property type="match status" value="1"/>
</dbReference>
<dbReference type="InterPro" id="IPR000396">
    <property type="entry name" value="Pdiesterase2"/>
</dbReference>
<evidence type="ECO:0000256" key="1">
    <source>
        <dbReference type="ARBA" id="ARBA00022801"/>
    </source>
</evidence>
<dbReference type="STRING" id="631.CH53_3129"/>
<dbReference type="PRINTS" id="PR00388">
    <property type="entry name" value="PDIESTERASE2"/>
</dbReference>
<reference evidence="5 6" key="1">
    <citation type="submission" date="2015-03" db="EMBL/GenBank/DDBJ databases">
        <authorList>
            <person name="Murphy D."/>
        </authorList>
    </citation>
    <scope>NUCLEOTIDE SEQUENCE [LARGE SCALE GENOMIC DNA]</scope>
    <source>
        <strain evidence="5 6">BR165/97</strain>
    </source>
</reference>
<dbReference type="Gene3D" id="3.60.15.10">
    <property type="entry name" value="Ribonuclease Z/Hydroxyacylglutathione hydrolase-like"/>
    <property type="match status" value="1"/>
</dbReference>
<dbReference type="GO" id="GO:0004115">
    <property type="term" value="F:3',5'-cyclic-AMP phosphodiesterase activity"/>
    <property type="evidence" value="ECO:0007669"/>
    <property type="project" value="UniProtKB-UniRule"/>
</dbReference>
<comment type="similarity">
    <text evidence="3 4">Belongs to the cyclic nucleotide phosphodiesterase class-II family.</text>
</comment>
<dbReference type="CDD" id="cd07735">
    <property type="entry name" value="class_II_PDE_MBL-fold"/>
    <property type="match status" value="1"/>
</dbReference>
<dbReference type="Pfam" id="PF02112">
    <property type="entry name" value="PDEase_II"/>
    <property type="match status" value="1"/>
</dbReference>
<evidence type="ECO:0000313" key="5">
    <source>
        <dbReference type="EMBL" id="CNG66606.1"/>
    </source>
</evidence>
<dbReference type="PROSITE" id="PS00607">
    <property type="entry name" value="PDEASE_II"/>
    <property type="match status" value="1"/>
</dbReference>
<keyword evidence="2 4" id="KW-0114">cAMP</keyword>
<gene>
    <name evidence="5" type="ORF">ERS008530_04350</name>
</gene>
<dbReference type="GO" id="GO:0047555">
    <property type="term" value="F:3',5'-cyclic-GMP phosphodiesterase activity"/>
    <property type="evidence" value="ECO:0007669"/>
    <property type="project" value="TreeGrafter"/>
</dbReference>
<dbReference type="PIRSF" id="PIRSF000962">
    <property type="entry name" value="Cyc_nuc_PDEase"/>
    <property type="match status" value="1"/>
</dbReference>
<name>A0A0T9N0X6_YERIN</name>
<dbReference type="GO" id="GO:1902660">
    <property type="term" value="P:negative regulation of glucose mediated signaling pathway"/>
    <property type="evidence" value="ECO:0007669"/>
    <property type="project" value="TreeGrafter"/>
</dbReference>
<dbReference type="SUPFAM" id="SSF56281">
    <property type="entry name" value="Metallo-hydrolase/oxidoreductase"/>
    <property type="match status" value="1"/>
</dbReference>
<evidence type="ECO:0000313" key="6">
    <source>
        <dbReference type="Proteomes" id="UP000038750"/>
    </source>
</evidence>
<dbReference type="AlphaFoldDB" id="A0A0T9N0X6"/>
<evidence type="ECO:0000256" key="2">
    <source>
        <dbReference type="ARBA" id="ARBA00023149"/>
    </source>
</evidence>
<dbReference type="PANTHER" id="PTHR28283">
    <property type="entry name" value="3',5'-CYCLIC-NUCLEOTIDE PHOSPHODIESTERASE 1"/>
    <property type="match status" value="1"/>
</dbReference>
<sequence>MFLTYISTKFCVSTKTHVLTKPMLCANQITHMALNAGLILSFSLYSSLATAGFEVVALGVDGGVSDGNLTSYLIRDDSQPVYLALDAGSVLPGIAKALEKGAFPEITDETAAPLTRQGYIFRQRINSYFLSHAHLDHVSGLIIGSPQDSKKTIYASADTIDVLRNYYFNWRVWPNFTDSGSGTRLGTYRMQMVRPNQPLSLGLTRLTGEMYPLSHDKSPSSMLLISSNNQSFAYFGDTGPDEMEKSKNLDTVWRNLAEKVKQQQLKGMIIEVSFPNDVADNQLYGHMTPKWLLKELKNLEKYSGEGQPLKGLPVVISHIKPSFQQGQDVRKTIAAELQQGNDMGVDFILMEQGDSQRF</sequence>
<dbReference type="eggNOG" id="COG5212">
    <property type="taxonomic scope" value="Bacteria"/>
</dbReference>
<evidence type="ECO:0000256" key="4">
    <source>
        <dbReference type="PIRNR" id="PIRNR000962"/>
    </source>
</evidence>
<protein>
    <submittedName>
        <fullName evidence="5">Putative 3',5'-cyclic-nucleotide phosphodiesterase</fullName>
    </submittedName>
</protein>
<organism evidence="5 6">
    <name type="scientific">Yersinia intermedia</name>
    <dbReference type="NCBI Taxonomy" id="631"/>
    <lineage>
        <taxon>Bacteria</taxon>
        <taxon>Pseudomonadati</taxon>
        <taxon>Pseudomonadota</taxon>
        <taxon>Gammaproteobacteria</taxon>
        <taxon>Enterobacterales</taxon>
        <taxon>Yersiniaceae</taxon>
        <taxon>Yersinia</taxon>
    </lineage>
</organism>
<dbReference type="InterPro" id="IPR036866">
    <property type="entry name" value="RibonucZ/Hydroxyglut_hydro"/>
</dbReference>
<accession>A0A0T9N0X6</accession>
<dbReference type="GO" id="GO:0006198">
    <property type="term" value="P:cAMP catabolic process"/>
    <property type="evidence" value="ECO:0007669"/>
    <property type="project" value="UniProtKB-UniRule"/>
</dbReference>
<keyword evidence="1 4" id="KW-0378">Hydrolase</keyword>
<dbReference type="Proteomes" id="UP000038750">
    <property type="component" value="Unassembled WGS sequence"/>
</dbReference>
<evidence type="ECO:0000256" key="3">
    <source>
        <dbReference type="ARBA" id="ARBA00025762"/>
    </source>
</evidence>
<dbReference type="EMBL" id="CPZJ01000026">
    <property type="protein sequence ID" value="CNG66606.1"/>
    <property type="molecule type" value="Genomic_DNA"/>
</dbReference>
<dbReference type="InterPro" id="IPR024225">
    <property type="entry name" value="cAMP-PdiesteraseII_CS"/>
</dbReference>
<proteinExistence type="inferred from homology"/>